<feature type="region of interest" description="Disordered" evidence="1">
    <location>
        <begin position="1"/>
        <end position="99"/>
    </location>
</feature>
<evidence type="ECO:0000256" key="1">
    <source>
        <dbReference type="SAM" id="MobiDB-lite"/>
    </source>
</evidence>
<dbReference type="Proteomes" id="UP000475545">
    <property type="component" value="Unassembled WGS sequence"/>
</dbReference>
<evidence type="ECO:0000313" key="4">
    <source>
        <dbReference type="Proteomes" id="UP000475545"/>
    </source>
</evidence>
<dbReference type="InterPro" id="IPR004360">
    <property type="entry name" value="Glyas_Fos-R_dOase_dom"/>
</dbReference>
<dbReference type="CDD" id="cd06587">
    <property type="entry name" value="VOC"/>
    <property type="match status" value="1"/>
</dbReference>
<evidence type="ECO:0000313" key="3">
    <source>
        <dbReference type="EMBL" id="MXP21245.1"/>
    </source>
</evidence>
<dbReference type="Gene3D" id="3.10.180.10">
    <property type="entry name" value="2,3-Dihydroxybiphenyl 1,2-Dioxygenase, domain 1"/>
    <property type="match status" value="1"/>
</dbReference>
<dbReference type="Pfam" id="PF00903">
    <property type="entry name" value="Glyoxalase"/>
    <property type="match status" value="1"/>
</dbReference>
<accession>A0A6L7GRD2</accession>
<protein>
    <recommendedName>
        <fullName evidence="2">VOC domain-containing protein</fullName>
    </recommendedName>
</protein>
<feature type="domain" description="VOC" evidence="2">
    <location>
        <begin position="102"/>
        <end position="227"/>
    </location>
</feature>
<gene>
    <name evidence="3" type="ORF">GIY30_07745</name>
</gene>
<name>A0A6L7GRD2_9ACTN</name>
<keyword evidence="4" id="KW-1185">Reference proteome</keyword>
<reference evidence="3 4" key="1">
    <citation type="submission" date="2019-11" db="EMBL/GenBank/DDBJ databases">
        <title>Gordonia sp. nov., a novel actinobacterium isolated from mangrove soil in Hainan.</title>
        <authorList>
            <person name="Huang X."/>
            <person name="Xie Y."/>
            <person name="Chu X."/>
            <person name="Xiao K."/>
        </authorList>
    </citation>
    <scope>NUCLEOTIDE SEQUENCE [LARGE SCALE GENOMIC DNA]</scope>
    <source>
        <strain evidence="3 4">HNM0687</strain>
    </source>
</reference>
<dbReference type="InterPro" id="IPR037523">
    <property type="entry name" value="VOC_core"/>
</dbReference>
<dbReference type="SUPFAM" id="SSF54593">
    <property type="entry name" value="Glyoxalase/Bleomycin resistance protein/Dihydroxybiphenyl dioxygenase"/>
    <property type="match status" value="1"/>
</dbReference>
<comment type="caution">
    <text evidence="3">The sequence shown here is derived from an EMBL/GenBank/DDBJ whole genome shotgun (WGS) entry which is preliminary data.</text>
</comment>
<dbReference type="InterPro" id="IPR029068">
    <property type="entry name" value="Glyas_Bleomycin-R_OHBP_Dase"/>
</dbReference>
<proteinExistence type="predicted"/>
<sequence>MADRAVHHPRGRHLRDRAPGTRPPEHHHRGAHGCGELRRRQPRRRGAADRLSATARGPRTDTGQYGSYPSGHPPATKEPEMPDPGMSGSEMSPPTSPPSLHSIAHVALTVTDLARSQEWYQRVLGLEYVITVPHEGGEGIVMADPDRRVWWAIHRHDGQDLAPFSVTRTGLDHVGLQVNSVDDLHAWSGWLDSIGVAHNGIAGLPDFGMAALVFYDPDGIPLELLAYT</sequence>
<evidence type="ECO:0000259" key="2">
    <source>
        <dbReference type="PROSITE" id="PS51819"/>
    </source>
</evidence>
<dbReference type="PROSITE" id="PS51819">
    <property type="entry name" value="VOC"/>
    <property type="match status" value="1"/>
</dbReference>
<dbReference type="EMBL" id="WMBR01000001">
    <property type="protein sequence ID" value="MXP21245.1"/>
    <property type="molecule type" value="Genomic_DNA"/>
</dbReference>
<organism evidence="3 4">
    <name type="scientific">Gordonia mangrovi</name>
    <dbReference type="NCBI Taxonomy" id="2665643"/>
    <lineage>
        <taxon>Bacteria</taxon>
        <taxon>Bacillati</taxon>
        <taxon>Actinomycetota</taxon>
        <taxon>Actinomycetes</taxon>
        <taxon>Mycobacteriales</taxon>
        <taxon>Gordoniaceae</taxon>
        <taxon>Gordonia</taxon>
    </lineage>
</organism>
<dbReference type="AlphaFoldDB" id="A0A6L7GRD2"/>